<evidence type="ECO:0000313" key="2">
    <source>
        <dbReference type="EMBL" id="VVD97329.1"/>
    </source>
</evidence>
<keyword evidence="1" id="KW-0472">Membrane</keyword>
<dbReference type="Proteomes" id="UP000333828">
    <property type="component" value="Unassembled WGS sequence"/>
</dbReference>
<keyword evidence="3" id="KW-1185">Reference proteome</keyword>
<dbReference type="EMBL" id="CABPSI010000002">
    <property type="protein sequence ID" value="VVD97329.1"/>
    <property type="molecule type" value="Genomic_DNA"/>
</dbReference>
<keyword evidence="1" id="KW-1133">Transmembrane helix</keyword>
<gene>
    <name evidence="2" type="ORF">PIN31115_01917</name>
</gene>
<proteinExistence type="predicted"/>
<protein>
    <submittedName>
        <fullName evidence="2">Uncharacterized protein</fullName>
    </submittedName>
</protein>
<sequence>MRSSARRPLQPIRGMIRCAIYVSLLGFVTIARPPRKVAEPWLGSLGAQCVQRPVRCSNTEPVALSFLSKGQRERLCHRFQCRWLETKSAKRDMPDYEDSPDKSRRNLLTLSAATITGFYLEPKLQSQAKLLGVLDVEHITPAKFWLVVLVLLVYFFARFTLSEPLRKAVRAWRNELASYTERRYAREFAKFAAVHIENPKTSHPVLQRQGTNFDQFHNMAATGCRWTIGKGTVAFIGDGGTYGKYKPPISFHQPTGVTVVEPEFWFHVPEDFLLSSRRLGWIKTQATSSLIFEAHLPILLGLVAIGLVVFALIGSCTETGTSCLW</sequence>
<feature type="transmembrane region" description="Helical" evidence="1">
    <location>
        <begin position="12"/>
        <end position="31"/>
    </location>
</feature>
<dbReference type="AlphaFoldDB" id="A0A5E4UGF5"/>
<organism evidence="2 3">
    <name type="scientific">Pandoraea iniqua</name>
    <dbReference type="NCBI Taxonomy" id="2508288"/>
    <lineage>
        <taxon>Bacteria</taxon>
        <taxon>Pseudomonadati</taxon>
        <taxon>Pseudomonadota</taxon>
        <taxon>Betaproteobacteria</taxon>
        <taxon>Burkholderiales</taxon>
        <taxon>Burkholderiaceae</taxon>
        <taxon>Pandoraea</taxon>
    </lineage>
</organism>
<reference evidence="2 3" key="1">
    <citation type="submission" date="2019-08" db="EMBL/GenBank/DDBJ databases">
        <authorList>
            <person name="Peeters C."/>
        </authorList>
    </citation>
    <scope>NUCLEOTIDE SEQUENCE [LARGE SCALE GENOMIC DNA]</scope>
    <source>
        <strain evidence="2 3">LMG 31115</strain>
    </source>
</reference>
<evidence type="ECO:0000313" key="3">
    <source>
        <dbReference type="Proteomes" id="UP000333828"/>
    </source>
</evidence>
<evidence type="ECO:0000256" key="1">
    <source>
        <dbReference type="SAM" id="Phobius"/>
    </source>
</evidence>
<name>A0A5E4UGF5_9BURK</name>
<feature type="transmembrane region" description="Helical" evidence="1">
    <location>
        <begin position="290"/>
        <end position="313"/>
    </location>
</feature>
<feature type="transmembrane region" description="Helical" evidence="1">
    <location>
        <begin position="144"/>
        <end position="161"/>
    </location>
</feature>
<keyword evidence="1" id="KW-0812">Transmembrane</keyword>
<accession>A0A5E4UGF5</accession>